<reference evidence="1" key="2">
    <citation type="submission" date="2023-05" db="EMBL/GenBank/DDBJ databases">
        <authorList>
            <consortium name="Lawrence Berkeley National Laboratory"/>
            <person name="Steindorff A."/>
            <person name="Hensen N."/>
            <person name="Bonometti L."/>
            <person name="Westerberg I."/>
            <person name="Brannstrom I.O."/>
            <person name="Guillou S."/>
            <person name="Cros-Aarteil S."/>
            <person name="Calhoun S."/>
            <person name="Haridas S."/>
            <person name="Kuo A."/>
            <person name="Mondo S."/>
            <person name="Pangilinan J."/>
            <person name="Riley R."/>
            <person name="Labutti K."/>
            <person name="Andreopoulos B."/>
            <person name="Lipzen A."/>
            <person name="Chen C."/>
            <person name="Yanf M."/>
            <person name="Daum C."/>
            <person name="Ng V."/>
            <person name="Clum A."/>
            <person name="Ohm R."/>
            <person name="Martin F."/>
            <person name="Silar P."/>
            <person name="Natvig D."/>
            <person name="Lalanne C."/>
            <person name="Gautier V."/>
            <person name="Ament-Velasquez S.L."/>
            <person name="Kruys A."/>
            <person name="Hutchinson M.I."/>
            <person name="Powell A.J."/>
            <person name="Barry K."/>
            <person name="Miller A.N."/>
            <person name="Grigoriev I.V."/>
            <person name="Debuchy R."/>
            <person name="Gladieux P."/>
            <person name="Thoren M.H."/>
            <person name="Johannesson H."/>
        </authorList>
    </citation>
    <scope>NUCLEOTIDE SEQUENCE</scope>
    <source>
        <strain evidence="1">CBS 731.68</strain>
    </source>
</reference>
<protein>
    <submittedName>
        <fullName evidence="1">Uncharacterized protein</fullName>
    </submittedName>
</protein>
<proteinExistence type="predicted"/>
<comment type="caution">
    <text evidence="1">The sequence shown here is derived from an EMBL/GenBank/DDBJ whole genome shotgun (WGS) entry which is preliminary data.</text>
</comment>
<evidence type="ECO:0000313" key="1">
    <source>
        <dbReference type="EMBL" id="KAK4124562.1"/>
    </source>
</evidence>
<dbReference type="AlphaFoldDB" id="A0AAN6U182"/>
<gene>
    <name evidence="1" type="ORF">N657DRAFT_396199</name>
</gene>
<accession>A0AAN6U182</accession>
<organism evidence="1 2">
    <name type="scientific">Parathielavia appendiculata</name>
    <dbReference type="NCBI Taxonomy" id="2587402"/>
    <lineage>
        <taxon>Eukaryota</taxon>
        <taxon>Fungi</taxon>
        <taxon>Dikarya</taxon>
        <taxon>Ascomycota</taxon>
        <taxon>Pezizomycotina</taxon>
        <taxon>Sordariomycetes</taxon>
        <taxon>Sordariomycetidae</taxon>
        <taxon>Sordariales</taxon>
        <taxon>Chaetomiaceae</taxon>
        <taxon>Parathielavia</taxon>
    </lineage>
</organism>
<evidence type="ECO:0000313" key="2">
    <source>
        <dbReference type="Proteomes" id="UP001302602"/>
    </source>
</evidence>
<sequence>MMLYLLRPILPQRQSAVAKLNHHQFILPIIRIPHDVPATSSTSRVQDHSVLVGQPWFPTNHKSSWFLLRVVALESTRLQSIATFSIRLRMTVGTLVLKPRIGCLDSRIRRVSSRCRRMKSRSSCCSRSTKEVVKGNGGSGLFVSTCFRLLTGSMSAALECLSEVVCCASLPSGWGKGGFS</sequence>
<dbReference type="GeneID" id="87823946"/>
<keyword evidence="2" id="KW-1185">Reference proteome</keyword>
<dbReference type="RefSeq" id="XP_062648333.1">
    <property type="nucleotide sequence ID" value="XM_062787176.1"/>
</dbReference>
<name>A0AAN6U182_9PEZI</name>
<dbReference type="Proteomes" id="UP001302602">
    <property type="component" value="Unassembled WGS sequence"/>
</dbReference>
<reference evidence="1" key="1">
    <citation type="journal article" date="2023" name="Mol. Phylogenet. Evol.">
        <title>Genome-scale phylogeny and comparative genomics of the fungal order Sordariales.</title>
        <authorList>
            <person name="Hensen N."/>
            <person name="Bonometti L."/>
            <person name="Westerberg I."/>
            <person name="Brannstrom I.O."/>
            <person name="Guillou S."/>
            <person name="Cros-Aarteil S."/>
            <person name="Calhoun S."/>
            <person name="Haridas S."/>
            <person name="Kuo A."/>
            <person name="Mondo S."/>
            <person name="Pangilinan J."/>
            <person name="Riley R."/>
            <person name="LaButti K."/>
            <person name="Andreopoulos B."/>
            <person name="Lipzen A."/>
            <person name="Chen C."/>
            <person name="Yan M."/>
            <person name="Daum C."/>
            <person name="Ng V."/>
            <person name="Clum A."/>
            <person name="Steindorff A."/>
            <person name="Ohm R.A."/>
            <person name="Martin F."/>
            <person name="Silar P."/>
            <person name="Natvig D.O."/>
            <person name="Lalanne C."/>
            <person name="Gautier V."/>
            <person name="Ament-Velasquez S.L."/>
            <person name="Kruys A."/>
            <person name="Hutchinson M.I."/>
            <person name="Powell A.J."/>
            <person name="Barry K."/>
            <person name="Miller A.N."/>
            <person name="Grigoriev I.V."/>
            <person name="Debuchy R."/>
            <person name="Gladieux P."/>
            <person name="Hiltunen Thoren M."/>
            <person name="Johannesson H."/>
        </authorList>
    </citation>
    <scope>NUCLEOTIDE SEQUENCE</scope>
    <source>
        <strain evidence="1">CBS 731.68</strain>
    </source>
</reference>
<dbReference type="EMBL" id="MU853227">
    <property type="protein sequence ID" value="KAK4124562.1"/>
    <property type="molecule type" value="Genomic_DNA"/>
</dbReference>